<dbReference type="PATRIC" id="fig|1434123.4.peg.916"/>
<gene>
    <name evidence="1" type="ORF">MSVAZ_0786</name>
</gene>
<keyword evidence="2" id="KW-1185">Reference proteome</keyword>
<evidence type="ECO:0000313" key="2">
    <source>
        <dbReference type="Proteomes" id="UP000033096"/>
    </source>
</evidence>
<organism evidence="1 2">
    <name type="scientific">Methanosarcina vacuolata Z-761</name>
    <dbReference type="NCBI Taxonomy" id="1434123"/>
    <lineage>
        <taxon>Archaea</taxon>
        <taxon>Methanobacteriati</taxon>
        <taxon>Methanobacteriota</taxon>
        <taxon>Stenosarchaea group</taxon>
        <taxon>Methanomicrobia</taxon>
        <taxon>Methanosarcinales</taxon>
        <taxon>Methanosarcinaceae</taxon>
        <taxon>Methanosarcina</taxon>
    </lineage>
</organism>
<reference evidence="1 2" key="1">
    <citation type="submission" date="2014-07" db="EMBL/GenBank/DDBJ databases">
        <title>Methanogenic archaea and the global carbon cycle.</title>
        <authorList>
            <person name="Henriksen J.R."/>
            <person name="Luke J."/>
            <person name="Reinhart S."/>
            <person name="Benedict M.N."/>
            <person name="Youngblut N.D."/>
            <person name="Metcalf M.E."/>
            <person name="Whitaker R.J."/>
            <person name="Metcalf W.W."/>
        </authorList>
    </citation>
    <scope>NUCLEOTIDE SEQUENCE [LARGE SCALE GENOMIC DNA]</scope>
    <source>
        <strain evidence="1 2">Z-761</strain>
    </source>
</reference>
<protein>
    <submittedName>
        <fullName evidence="1">Uncharacterized protein</fullName>
    </submittedName>
</protein>
<dbReference type="EMBL" id="CP009520">
    <property type="protein sequence ID" value="AKB43055.1"/>
    <property type="molecule type" value="Genomic_DNA"/>
</dbReference>
<dbReference type="AlphaFoldDB" id="A0A0E3Q3J9"/>
<dbReference type="Proteomes" id="UP000033096">
    <property type="component" value="Chromosome"/>
</dbReference>
<sequence length="104" mass="11671">MPREPKRPGKTIPLKIPCPMTLTPGQKDIIEYCTVDKRGYPVCFRSGYASLQATVIVGHRERDDLSVTSEDKVFTCQFGRYGHLSSVGKEFEGKELTVIVHISE</sequence>
<dbReference type="RefSeq" id="WP_048118447.1">
    <property type="nucleotide sequence ID" value="NZ_CP009520.1"/>
</dbReference>
<dbReference type="KEGG" id="mvc:MSVAZ_0786"/>
<dbReference type="GeneID" id="24809178"/>
<name>A0A0E3Q3J9_9EURY</name>
<evidence type="ECO:0000313" key="1">
    <source>
        <dbReference type="EMBL" id="AKB43055.1"/>
    </source>
</evidence>
<proteinExistence type="predicted"/>
<dbReference type="HOGENOM" id="CLU_2217060_0_0_2"/>
<accession>A0A0E3Q3J9</accession>